<protein>
    <submittedName>
        <fullName evidence="3">Uncharacterized protein</fullName>
    </submittedName>
</protein>
<evidence type="ECO:0000313" key="3">
    <source>
        <dbReference type="EMBL" id="EYU24016.1"/>
    </source>
</evidence>
<name>A0A022Q7V8_ERYGU</name>
<sequence length="197" mass="22972">MGKSDEVYISSSQELLKDFREAMVEVRKMLGYYVDLSSVEKYLPPPPSASWVFSSIPPRTDLKPDDGDLDDADYADDDDGYDDGYWEEINKKIEEVKAETNKLMEEMVQTEVLMAFLGRTDAPWRHYRWEMNSIMDGYHDKLIKALSIYNEKMGLPPYEPRPPGDDGRDDGVPLLFKIFLKMEQKRQELLQEEELQK</sequence>
<feature type="coiled-coil region" evidence="1">
    <location>
        <begin position="86"/>
        <end position="113"/>
    </location>
</feature>
<keyword evidence="1" id="KW-0175">Coiled coil</keyword>
<evidence type="ECO:0000256" key="1">
    <source>
        <dbReference type="SAM" id="Coils"/>
    </source>
</evidence>
<accession>A0A022Q7V8</accession>
<reference evidence="3 4" key="1">
    <citation type="journal article" date="2013" name="Proc. Natl. Acad. Sci. U.S.A.">
        <title>Fine-scale variation in meiotic recombination in Mimulus inferred from population shotgun sequencing.</title>
        <authorList>
            <person name="Hellsten U."/>
            <person name="Wright K.M."/>
            <person name="Jenkins J."/>
            <person name="Shu S."/>
            <person name="Yuan Y."/>
            <person name="Wessler S.R."/>
            <person name="Schmutz J."/>
            <person name="Willis J.H."/>
            <person name="Rokhsar D.S."/>
        </authorList>
    </citation>
    <scope>NUCLEOTIDE SEQUENCE [LARGE SCALE GENOMIC DNA]</scope>
    <source>
        <strain evidence="4">cv. DUN x IM62</strain>
    </source>
</reference>
<dbReference type="EMBL" id="KI632147">
    <property type="protein sequence ID" value="EYU24016.1"/>
    <property type="molecule type" value="Genomic_DNA"/>
</dbReference>
<feature type="compositionally biased region" description="Acidic residues" evidence="2">
    <location>
        <begin position="67"/>
        <end position="77"/>
    </location>
</feature>
<dbReference type="Proteomes" id="UP000030748">
    <property type="component" value="Unassembled WGS sequence"/>
</dbReference>
<dbReference type="PhylomeDB" id="A0A022Q7V8"/>
<dbReference type="KEGG" id="egt:105972934"/>
<proteinExistence type="predicted"/>
<gene>
    <name evidence="3" type="ORF">MIMGU_mgv1a014201mg</name>
</gene>
<evidence type="ECO:0000313" key="4">
    <source>
        <dbReference type="Proteomes" id="UP000030748"/>
    </source>
</evidence>
<evidence type="ECO:0000256" key="2">
    <source>
        <dbReference type="SAM" id="MobiDB-lite"/>
    </source>
</evidence>
<keyword evidence="4" id="KW-1185">Reference proteome</keyword>
<feature type="region of interest" description="Disordered" evidence="2">
    <location>
        <begin position="42"/>
        <end position="77"/>
    </location>
</feature>
<dbReference type="AlphaFoldDB" id="A0A022Q7V8"/>
<organism evidence="3 4">
    <name type="scientific">Erythranthe guttata</name>
    <name type="common">Yellow monkey flower</name>
    <name type="synonym">Mimulus guttatus</name>
    <dbReference type="NCBI Taxonomy" id="4155"/>
    <lineage>
        <taxon>Eukaryota</taxon>
        <taxon>Viridiplantae</taxon>
        <taxon>Streptophyta</taxon>
        <taxon>Embryophyta</taxon>
        <taxon>Tracheophyta</taxon>
        <taxon>Spermatophyta</taxon>
        <taxon>Magnoliopsida</taxon>
        <taxon>eudicotyledons</taxon>
        <taxon>Gunneridae</taxon>
        <taxon>Pentapetalae</taxon>
        <taxon>asterids</taxon>
        <taxon>lamiids</taxon>
        <taxon>Lamiales</taxon>
        <taxon>Phrymaceae</taxon>
        <taxon>Erythranthe</taxon>
    </lineage>
</organism>